<keyword evidence="2" id="KW-0282">Flagellum</keyword>
<evidence type="ECO:0000313" key="2">
    <source>
        <dbReference type="EMBL" id="GGH86968.1"/>
    </source>
</evidence>
<dbReference type="InterPro" id="IPR005186">
    <property type="entry name" value="FlaG"/>
</dbReference>
<dbReference type="Gene3D" id="3.30.160.170">
    <property type="entry name" value="FlaG-like"/>
    <property type="match status" value="1"/>
</dbReference>
<keyword evidence="2" id="KW-0966">Cell projection</keyword>
<proteinExistence type="predicted"/>
<evidence type="ECO:0000256" key="1">
    <source>
        <dbReference type="SAM" id="MobiDB-lite"/>
    </source>
</evidence>
<dbReference type="PANTHER" id="PTHR37166:SF1">
    <property type="entry name" value="PROTEIN FLAG"/>
    <property type="match status" value="1"/>
</dbReference>
<feature type="region of interest" description="Disordered" evidence="1">
    <location>
        <begin position="1"/>
        <end position="28"/>
    </location>
</feature>
<dbReference type="EMBL" id="BMDD01000008">
    <property type="protein sequence ID" value="GGH86968.1"/>
    <property type="molecule type" value="Genomic_DNA"/>
</dbReference>
<accession>A0ABQ2A6F1</accession>
<dbReference type="Proteomes" id="UP000605427">
    <property type="component" value="Unassembled WGS sequence"/>
</dbReference>
<sequence>MDTSIKSGFNGALPMQQSSLSKRETSAEAMATAQAVPITTIPKLHQTQEQSLQELEKAIQAIQGPQKSLEISMHEKTHAIMIKVLNKETGDVIREVPSEKILDVVAKMMEFSGILVDKRV</sequence>
<dbReference type="InterPro" id="IPR035924">
    <property type="entry name" value="FlaG-like_sf"/>
</dbReference>
<comment type="caution">
    <text evidence="2">The sequence shown here is derived from an EMBL/GenBank/DDBJ whole genome shotgun (WGS) entry which is preliminary data.</text>
</comment>
<dbReference type="RefSeq" id="WP_172247700.1">
    <property type="nucleotide sequence ID" value="NZ_BMDD01000008.1"/>
</dbReference>
<evidence type="ECO:0000313" key="3">
    <source>
        <dbReference type="Proteomes" id="UP000605427"/>
    </source>
</evidence>
<dbReference type="SUPFAM" id="SSF160214">
    <property type="entry name" value="FlaG-like"/>
    <property type="match status" value="1"/>
</dbReference>
<organism evidence="2 3">
    <name type="scientific">Saccharibacillus endophyticus</name>
    <dbReference type="NCBI Taxonomy" id="2060666"/>
    <lineage>
        <taxon>Bacteria</taxon>
        <taxon>Bacillati</taxon>
        <taxon>Bacillota</taxon>
        <taxon>Bacilli</taxon>
        <taxon>Bacillales</taxon>
        <taxon>Paenibacillaceae</taxon>
        <taxon>Saccharibacillus</taxon>
    </lineage>
</organism>
<keyword evidence="3" id="KW-1185">Reference proteome</keyword>
<name>A0ABQ2A6F1_9BACL</name>
<reference evidence="3" key="1">
    <citation type="journal article" date="2019" name="Int. J. Syst. Evol. Microbiol.">
        <title>The Global Catalogue of Microorganisms (GCM) 10K type strain sequencing project: providing services to taxonomists for standard genome sequencing and annotation.</title>
        <authorList>
            <consortium name="The Broad Institute Genomics Platform"/>
            <consortium name="The Broad Institute Genome Sequencing Center for Infectious Disease"/>
            <person name="Wu L."/>
            <person name="Ma J."/>
        </authorList>
    </citation>
    <scope>NUCLEOTIDE SEQUENCE [LARGE SCALE GENOMIC DNA]</scope>
    <source>
        <strain evidence="3">CCM 8702</strain>
    </source>
</reference>
<protein>
    <submittedName>
        <fullName evidence="2">Flagellin</fullName>
    </submittedName>
</protein>
<dbReference type="Pfam" id="PF03646">
    <property type="entry name" value="FlaG"/>
    <property type="match status" value="1"/>
</dbReference>
<keyword evidence="2" id="KW-0969">Cilium</keyword>
<gene>
    <name evidence="2" type="ORF">GCM10007362_47990</name>
</gene>
<dbReference type="PANTHER" id="PTHR37166">
    <property type="entry name" value="PROTEIN FLAG"/>
    <property type="match status" value="1"/>
</dbReference>